<comment type="caution">
    <text evidence="2">The sequence shown here is derived from an EMBL/GenBank/DDBJ whole genome shotgun (WGS) entry which is preliminary data.</text>
</comment>
<evidence type="ECO:0000313" key="3">
    <source>
        <dbReference type="Proteomes" id="UP000271010"/>
    </source>
</evidence>
<keyword evidence="3" id="KW-1185">Reference proteome</keyword>
<reference evidence="2 3" key="1">
    <citation type="submission" date="2018-11" db="EMBL/GenBank/DDBJ databases">
        <title>Rufibacter latericius sp. nov., isolated from water in Baiyang Lake.</title>
        <authorList>
            <person name="Yang Y."/>
        </authorList>
    </citation>
    <scope>NUCLEOTIDE SEQUENCE [LARGE SCALE GENOMIC DNA]</scope>
    <source>
        <strain evidence="2 3">MCC P1</strain>
    </source>
</reference>
<dbReference type="AlphaFoldDB" id="A0A3M9MYA9"/>
<dbReference type="EMBL" id="RJJE01000009">
    <property type="protein sequence ID" value="RNI29748.1"/>
    <property type="molecule type" value="Genomic_DNA"/>
</dbReference>
<dbReference type="Proteomes" id="UP000271010">
    <property type="component" value="Unassembled WGS sequence"/>
</dbReference>
<accession>A0A3M9MYA9</accession>
<name>A0A3M9MYA9_9BACT</name>
<dbReference type="Gene3D" id="2.60.120.260">
    <property type="entry name" value="Galactose-binding domain-like"/>
    <property type="match status" value="1"/>
</dbReference>
<dbReference type="PROSITE" id="PS50093">
    <property type="entry name" value="PKD"/>
    <property type="match status" value="1"/>
</dbReference>
<feature type="domain" description="PKD" evidence="1">
    <location>
        <begin position="41"/>
        <end position="85"/>
    </location>
</feature>
<evidence type="ECO:0000313" key="2">
    <source>
        <dbReference type="EMBL" id="RNI29748.1"/>
    </source>
</evidence>
<evidence type="ECO:0000259" key="1">
    <source>
        <dbReference type="PROSITE" id="PS50093"/>
    </source>
</evidence>
<protein>
    <recommendedName>
        <fullName evidence="1">PKD domain-containing protein</fullName>
    </recommendedName>
</protein>
<organism evidence="2 3">
    <name type="scientific">Rufibacter immobilis</name>
    <dbReference type="NCBI Taxonomy" id="1348778"/>
    <lineage>
        <taxon>Bacteria</taxon>
        <taxon>Pseudomonadati</taxon>
        <taxon>Bacteroidota</taxon>
        <taxon>Cytophagia</taxon>
        <taxon>Cytophagales</taxon>
        <taxon>Hymenobacteraceae</taxon>
        <taxon>Rufibacter</taxon>
    </lineage>
</organism>
<proteinExistence type="predicted"/>
<dbReference type="InterPro" id="IPR013783">
    <property type="entry name" value="Ig-like_fold"/>
</dbReference>
<dbReference type="InterPro" id="IPR000601">
    <property type="entry name" value="PKD_dom"/>
</dbReference>
<sequence>MDDPELDPVPTADQINFTVTPDPENSNILHFRSTSTGIAMWDFGNGAEGKGTEVQAAYPIANEYTVTLTLLTNGGVVTKSQKVTIATTNPLMLEGPIYTMLTGGPNQLEGKTWIVDRNTYGHMGVGPVGGTTPEWWQAPPNDKASEGLYDDEMTFKLAGFSYIYNNNGKSFSNGANAPGLGGTAGDDVTLDYTPPANMNWSLVEGAKNQIVISKGGFMGFYTGTSTYEILSITNDELYVRHLDAATPANAWYQRFIRKGYQRPVTPKPIKSVNINDNFDDNGNVTWNLENILLNESYDNPAPTGINTSKKVALYTRQGGQANQYGNAYIQYTHKLDLSQRHVFKIKVLVPSYNDYTTMGGAESWSPVKTLQKQLSVKLQNSELGGNAYTTQTEVIQQVTQLGEWVELTFDFGAAATRQDYDRIVIQFGGEAHWNPGIFFLDDFRLEP</sequence>
<gene>
    <name evidence="2" type="ORF">EFA69_09380</name>
</gene>
<dbReference type="InterPro" id="IPR035986">
    <property type="entry name" value="PKD_dom_sf"/>
</dbReference>
<dbReference type="SUPFAM" id="SSF49299">
    <property type="entry name" value="PKD domain"/>
    <property type="match status" value="1"/>
</dbReference>
<dbReference type="Gene3D" id="2.60.40.10">
    <property type="entry name" value="Immunoglobulins"/>
    <property type="match status" value="1"/>
</dbReference>